<dbReference type="Proteomes" id="UP000070054">
    <property type="component" value="Unassembled WGS sequence"/>
</dbReference>
<evidence type="ECO:0000256" key="3">
    <source>
        <dbReference type="SAM" id="SignalP"/>
    </source>
</evidence>
<keyword evidence="2" id="KW-1133">Transmembrane helix</keyword>
<protein>
    <recommendedName>
        <fullName evidence="6">GPI transamidase component PIG-S</fullName>
    </recommendedName>
</protein>
<dbReference type="AlphaFoldDB" id="A0A135UNJ3"/>
<dbReference type="EMBL" id="JEMN01000349">
    <property type="protein sequence ID" value="KXH61917.1"/>
    <property type="molecule type" value="Genomic_DNA"/>
</dbReference>
<feature type="region of interest" description="Disordered" evidence="1">
    <location>
        <begin position="156"/>
        <end position="242"/>
    </location>
</feature>
<keyword evidence="3" id="KW-0732">Signal</keyword>
<evidence type="ECO:0008006" key="6">
    <source>
        <dbReference type="Google" id="ProtNLM"/>
    </source>
</evidence>
<feature type="region of interest" description="Disordered" evidence="1">
    <location>
        <begin position="283"/>
        <end position="302"/>
    </location>
</feature>
<feature type="compositionally biased region" description="Polar residues" evidence="1">
    <location>
        <begin position="218"/>
        <end position="227"/>
    </location>
</feature>
<reference evidence="4 5" key="1">
    <citation type="submission" date="2014-02" db="EMBL/GenBank/DDBJ databases">
        <title>The genome sequence of Colletotrichum nymphaeae SA-01.</title>
        <authorList>
            <person name="Baroncelli R."/>
            <person name="Thon M.R."/>
        </authorList>
    </citation>
    <scope>NUCLEOTIDE SEQUENCE [LARGE SCALE GENOMIC DNA]</scope>
    <source>
        <strain evidence="4 5">SA-01</strain>
    </source>
</reference>
<keyword evidence="2" id="KW-0812">Transmembrane</keyword>
<feature type="compositionally biased region" description="Polar residues" evidence="1">
    <location>
        <begin position="285"/>
        <end position="300"/>
    </location>
</feature>
<keyword evidence="2" id="KW-0472">Membrane</keyword>
<evidence type="ECO:0000256" key="2">
    <source>
        <dbReference type="SAM" id="Phobius"/>
    </source>
</evidence>
<organism evidence="4 5">
    <name type="scientific">Colletotrichum nymphaeae SA-01</name>
    <dbReference type="NCBI Taxonomy" id="1460502"/>
    <lineage>
        <taxon>Eukaryota</taxon>
        <taxon>Fungi</taxon>
        <taxon>Dikarya</taxon>
        <taxon>Ascomycota</taxon>
        <taxon>Pezizomycotina</taxon>
        <taxon>Sordariomycetes</taxon>
        <taxon>Hypocreomycetidae</taxon>
        <taxon>Glomerellales</taxon>
        <taxon>Glomerellaceae</taxon>
        <taxon>Colletotrichum</taxon>
        <taxon>Colletotrichum acutatum species complex</taxon>
    </lineage>
</organism>
<name>A0A135UNJ3_9PEZI</name>
<evidence type="ECO:0000313" key="4">
    <source>
        <dbReference type="EMBL" id="KXH61917.1"/>
    </source>
</evidence>
<comment type="caution">
    <text evidence="4">The sequence shown here is derived from an EMBL/GenBank/DDBJ whole genome shotgun (WGS) entry which is preliminary data.</text>
</comment>
<feature type="compositionally biased region" description="Low complexity" evidence="1">
    <location>
        <begin position="164"/>
        <end position="198"/>
    </location>
</feature>
<keyword evidence="5" id="KW-1185">Reference proteome</keyword>
<gene>
    <name evidence="4" type="ORF">CNYM01_05926</name>
</gene>
<evidence type="ECO:0000256" key="1">
    <source>
        <dbReference type="SAM" id="MobiDB-lite"/>
    </source>
</evidence>
<proteinExistence type="predicted"/>
<dbReference type="OrthoDB" id="5338512at2759"/>
<feature type="chain" id="PRO_5007805087" description="GPI transamidase component PIG-S" evidence="3">
    <location>
        <begin position="26"/>
        <end position="394"/>
    </location>
</feature>
<feature type="compositionally biased region" description="Basic and acidic residues" evidence="1">
    <location>
        <begin position="373"/>
        <end position="394"/>
    </location>
</feature>
<accession>A0A135UNJ3</accession>
<feature type="transmembrane region" description="Helical" evidence="2">
    <location>
        <begin position="244"/>
        <end position="265"/>
    </location>
</feature>
<evidence type="ECO:0000313" key="5">
    <source>
        <dbReference type="Proteomes" id="UP000070054"/>
    </source>
</evidence>
<sequence>MASVGSWRRLCIITWLLYIETCVSGLQITPLSLPTSNPHKIDNQLTPKPTLRADASCPVKGYTACGNGMADYFCCPSETTCMVLAEKTTALCCPKGSSCETISPITCDVTLQDVVENPTSPIHTTRLKESLPQCGSKCCPFGYTCRGGSACVLDDGQEEEGSQTSSTSVSSTKTRTRTVSGATPTTATQAATGTAVETVPAASSTPSPNPGDDLPTPSAVTSPSETTPAAVAAASPRNSTSGGIIAGTTVAAIASVAGLTCLLWFKRRSISESVGSAKFPRPWQQLRQNGSDQDVSSLPRYNSPPPAYAVEMKPPLAKPYTWKHYSPDSFGRDRYDSRRYDDHDDGSVPVPVSVALALAVELPATPVSFSQWRVREEGEATRPRSHYEPYRRPS</sequence>
<feature type="region of interest" description="Disordered" evidence="1">
    <location>
        <begin position="371"/>
        <end position="394"/>
    </location>
</feature>
<feature type="signal peptide" evidence="3">
    <location>
        <begin position="1"/>
        <end position="25"/>
    </location>
</feature>